<evidence type="ECO:0000313" key="2">
    <source>
        <dbReference type="Proteomes" id="UP000077755"/>
    </source>
</evidence>
<proteinExistence type="predicted"/>
<organism evidence="1 2">
    <name type="scientific">Daucus carota subsp. sativus</name>
    <name type="common">Carrot</name>
    <dbReference type="NCBI Taxonomy" id="79200"/>
    <lineage>
        <taxon>Eukaryota</taxon>
        <taxon>Viridiplantae</taxon>
        <taxon>Streptophyta</taxon>
        <taxon>Embryophyta</taxon>
        <taxon>Tracheophyta</taxon>
        <taxon>Spermatophyta</taxon>
        <taxon>Magnoliopsida</taxon>
        <taxon>eudicotyledons</taxon>
        <taxon>Gunneridae</taxon>
        <taxon>Pentapetalae</taxon>
        <taxon>asterids</taxon>
        <taxon>campanulids</taxon>
        <taxon>Apiales</taxon>
        <taxon>Apiaceae</taxon>
        <taxon>Apioideae</taxon>
        <taxon>Scandiceae</taxon>
        <taxon>Daucinae</taxon>
        <taxon>Daucus</taxon>
        <taxon>Daucus sect. Daucus</taxon>
    </lineage>
</organism>
<protein>
    <recommendedName>
        <fullName evidence="3">BED-type domain-containing protein</fullName>
    </recommendedName>
</protein>
<keyword evidence="2" id="KW-1185">Reference proteome</keyword>
<reference evidence="1" key="1">
    <citation type="journal article" date="2016" name="Nat. Genet.">
        <title>A high-quality carrot genome assembly provides new insights into carotenoid accumulation and asterid genome evolution.</title>
        <authorList>
            <person name="Iorizzo M."/>
            <person name="Ellison S."/>
            <person name="Senalik D."/>
            <person name="Zeng P."/>
            <person name="Satapoomin P."/>
            <person name="Huang J."/>
            <person name="Bowman M."/>
            <person name="Iovene M."/>
            <person name="Sanseverino W."/>
            <person name="Cavagnaro P."/>
            <person name="Yildiz M."/>
            <person name="Macko-Podgorni A."/>
            <person name="Moranska E."/>
            <person name="Grzebelus E."/>
            <person name="Grzebelus D."/>
            <person name="Ashrafi H."/>
            <person name="Zheng Z."/>
            <person name="Cheng S."/>
            <person name="Spooner D."/>
            <person name="Van Deynze A."/>
            <person name="Simon P."/>
        </authorList>
    </citation>
    <scope>NUCLEOTIDE SEQUENCE</scope>
    <source>
        <tissue evidence="1">Leaf</tissue>
    </source>
</reference>
<dbReference type="Proteomes" id="UP000077755">
    <property type="component" value="Chromosome 3"/>
</dbReference>
<evidence type="ECO:0000313" key="1">
    <source>
        <dbReference type="EMBL" id="WOG93849.1"/>
    </source>
</evidence>
<dbReference type="PANTHER" id="PTHR46481">
    <property type="entry name" value="ZINC FINGER BED DOMAIN-CONTAINING PROTEIN 4"/>
    <property type="match status" value="1"/>
</dbReference>
<reference evidence="1" key="2">
    <citation type="submission" date="2022-03" db="EMBL/GenBank/DDBJ databases">
        <title>Draft title - Genomic analysis of global carrot germplasm unveils the trajectory of domestication and the origin of high carotenoid orange carrot.</title>
        <authorList>
            <person name="Iorizzo M."/>
            <person name="Ellison S."/>
            <person name="Senalik D."/>
            <person name="Macko-Podgorni A."/>
            <person name="Grzebelus D."/>
            <person name="Bostan H."/>
            <person name="Rolling W."/>
            <person name="Curaba J."/>
            <person name="Simon P."/>
        </authorList>
    </citation>
    <scope>NUCLEOTIDE SEQUENCE</scope>
    <source>
        <tissue evidence="1">Leaf</tissue>
    </source>
</reference>
<dbReference type="EMBL" id="CP093345">
    <property type="protein sequence ID" value="WOG93849.1"/>
    <property type="molecule type" value="Genomic_DNA"/>
</dbReference>
<evidence type="ECO:0008006" key="3">
    <source>
        <dbReference type="Google" id="ProtNLM"/>
    </source>
</evidence>
<dbReference type="AlphaFoldDB" id="A0AAF0WR64"/>
<dbReference type="InterPro" id="IPR052035">
    <property type="entry name" value="ZnF_BED_domain_contain"/>
</dbReference>
<gene>
    <name evidence="1" type="ORF">DCAR_0313136</name>
</gene>
<dbReference type="PANTHER" id="PTHR46481:SF6">
    <property type="entry name" value="ZINC FINGER BED DOMAIN-CONTAINING PROTEIN RICESLEEPER 2-LIKE"/>
    <property type="match status" value="1"/>
</dbReference>
<sequence>MEYLKESLECSQIYSCEHGTSNMQKHMLKHGHNVVGDELENAPFDQKVYRDLMGKAIIKHNLPFNYVEYDGVWDVQSYLNSNVQPILKNTIIGDILDTYRFEKRKMKDILQSLPGKVCLTSDLWSSSVMDGYLSITDHFV</sequence>
<accession>A0AAF0WR64</accession>
<name>A0AAF0WR64_DAUCS</name>